<keyword evidence="9 11" id="KW-0408">Iron</keyword>
<organism evidence="16">
    <name type="scientific">Sesamum calycinum</name>
    <dbReference type="NCBI Taxonomy" id="2727403"/>
    <lineage>
        <taxon>Eukaryota</taxon>
        <taxon>Viridiplantae</taxon>
        <taxon>Streptophyta</taxon>
        <taxon>Embryophyta</taxon>
        <taxon>Tracheophyta</taxon>
        <taxon>Spermatophyta</taxon>
        <taxon>Magnoliopsida</taxon>
        <taxon>eudicotyledons</taxon>
        <taxon>Gunneridae</taxon>
        <taxon>Pentapetalae</taxon>
        <taxon>asterids</taxon>
        <taxon>lamiids</taxon>
        <taxon>Lamiales</taxon>
        <taxon>Pedaliaceae</taxon>
        <taxon>Sesamum</taxon>
    </lineage>
</organism>
<dbReference type="InterPro" id="IPR001128">
    <property type="entry name" value="Cyt_P450"/>
</dbReference>
<evidence type="ECO:0000256" key="13">
    <source>
        <dbReference type="SAM" id="MobiDB-lite"/>
    </source>
</evidence>
<dbReference type="InterPro" id="IPR013103">
    <property type="entry name" value="RVT_2"/>
</dbReference>
<dbReference type="Pfam" id="PF25597">
    <property type="entry name" value="SH3_retrovirus"/>
    <property type="match status" value="1"/>
</dbReference>
<protein>
    <submittedName>
        <fullName evidence="16">Retrovirus-related Pol polyprotein from transposon TNT 1-94</fullName>
    </submittedName>
</protein>
<dbReference type="Pfam" id="PF14223">
    <property type="entry name" value="Retrotran_gag_2"/>
    <property type="match status" value="1"/>
</dbReference>
<dbReference type="Gene3D" id="4.10.60.10">
    <property type="entry name" value="Zinc finger, CCHC-type"/>
    <property type="match status" value="1"/>
</dbReference>
<dbReference type="GO" id="GO:0004497">
    <property type="term" value="F:monooxygenase activity"/>
    <property type="evidence" value="ECO:0007669"/>
    <property type="project" value="UniProtKB-KW"/>
</dbReference>
<comment type="caution">
    <text evidence="16">The sequence shown here is derived from an EMBL/GenBank/DDBJ whole genome shotgun (WGS) entry which is preliminary data.</text>
</comment>
<evidence type="ECO:0000256" key="8">
    <source>
        <dbReference type="ARBA" id="ARBA00023002"/>
    </source>
</evidence>
<dbReference type="Pfam" id="PF07727">
    <property type="entry name" value="RVT_2"/>
    <property type="match status" value="1"/>
</dbReference>
<comment type="cofactor">
    <cofactor evidence="1 11">
        <name>heme</name>
        <dbReference type="ChEBI" id="CHEBI:30413"/>
    </cofactor>
</comment>
<dbReference type="InterPro" id="IPR036396">
    <property type="entry name" value="Cyt_P450_sf"/>
</dbReference>
<keyword evidence="4" id="KW-0645">Protease</keyword>
<evidence type="ECO:0000259" key="14">
    <source>
        <dbReference type="PROSITE" id="PS50158"/>
    </source>
</evidence>
<sequence>MSSLAKQISVPIFSGQNYDYWAIKMKTYFQSQKLWEIVEEGVTLPEDSSTSSSAEKGKLENKKAKDSEALYYIQTAVADHIFPRISVATSAKEAWSILQKEYQGSAKVRIIKLQTLRRDFENMKMKDSETIDEYYTKNSNRKEENFKSTMEDKKKQNMRPCRICKRTNHLEKDCYFRGKPQCRNCKRFGHMEKDCRLKGNHQANCIEENNSSDQLFYTCNSVAETGEATWYIDSAASNHMTYNKGAFQTLDESFKTNVKLGDNHIVKVEGKGSVAINTKKEARSLQLPRLKKILHQKKMMTDLPQIQAVEGACEACLQGKQHKKPFPSGTSWRAKAVLELIHTDVCGPMRTPSHEQNRYFILFIDDYSRMTWVYFMREKSEVFKVFKKFKNLVEKQSGRSIKVLRSDRGKEYNNSEFDKFCEEEGIEHQTTVSYNPQQNGVSERKNRTVMEMARSMLQEKHLPKAFWAEAVYTAVYLLNRCPTKAVQNMTPIEAWSGKKPSAKHLRVFGSICYVHIPTEKRHKLEEKTEKGIFLGYSTQSKGYRIYNLKTKKLIISRDVEFDEDAMWNWDEEKVERQSVMIPKETPPQQQQEEGTDQAEMERRSQQAPGSPRRPPPSEEIEEETPPRRTKLLSDIYETCNFIMLEPENFETAVKHKVWVQAMEEEIKMIEKNNTWELADRPKDKEVIGVKWIYKTKLNADGSIQKHKARLVAKGYSQLPGIDYTETFAPVARLDTIRALIAIAANKKWKIYQMDVKSAFYGYIDEEIYVEQPQGFIAKGSEEKVLRLKKALYGLKQAPRAWYSRIDKYFMDRGFRRSLSEPTLYIKSQGNDTLIVSLYVDDLIYTGNNEKMIQDFKEDMMKTFEMSDLGLMHFFLGIEINQEKEGIFICQRKYTETLLKKFKMESCKTVTTPLVTGEKYQKEDGSQKVDGSMYRSHWKPTISNCHKTRYYVRYMSAIKVYAESEPSTLCSSKKNSKILTRYERFWNMEILPAGAGTLIATTEWAMAELIKKQEAMIKLQEELQTHKIVDSNSIRESDISRLPYLNACVKETLRLHPPIAFLPHSAQSTCEVMNYTVPENSLVFVNLWAIGHDPTVWEDPFSFRPERFLNSNLDYKGQDFEFLPFGAGRRMCPGLPFASKKVHLILAALVGCFDWSLPDNRDPSDLDMNEKYAVPLQKEKPLLLIPHQNSKNQNFSTSSYQLKNIVHQCRPASCTVYDGSLSPAVG</sequence>
<keyword evidence="8" id="KW-0560">Oxidoreductase</keyword>
<keyword evidence="5 11" id="KW-0479">Metal-binding</keyword>
<evidence type="ECO:0000256" key="7">
    <source>
        <dbReference type="ARBA" id="ARBA00022801"/>
    </source>
</evidence>
<feature type="binding site" description="axial binding residue" evidence="11">
    <location>
        <position position="1131"/>
    </location>
    <ligand>
        <name>heme</name>
        <dbReference type="ChEBI" id="CHEBI:30413"/>
    </ligand>
    <ligandPart>
        <name>Fe</name>
        <dbReference type="ChEBI" id="CHEBI:18248"/>
    </ligandPart>
</feature>
<dbReference type="PRINTS" id="PR00465">
    <property type="entry name" value="EP450IV"/>
</dbReference>
<dbReference type="Pfam" id="PF00665">
    <property type="entry name" value="rve"/>
    <property type="match status" value="1"/>
</dbReference>
<dbReference type="SUPFAM" id="SSF56672">
    <property type="entry name" value="DNA/RNA polymerases"/>
    <property type="match status" value="1"/>
</dbReference>
<dbReference type="InterPro" id="IPR002403">
    <property type="entry name" value="Cyt_P450_E_grp-IV"/>
</dbReference>
<evidence type="ECO:0000256" key="5">
    <source>
        <dbReference type="ARBA" id="ARBA00022723"/>
    </source>
</evidence>
<dbReference type="GO" id="GO:0020037">
    <property type="term" value="F:heme binding"/>
    <property type="evidence" value="ECO:0007669"/>
    <property type="project" value="InterPro"/>
</dbReference>
<evidence type="ECO:0000313" key="16">
    <source>
        <dbReference type="EMBL" id="KAL0323948.1"/>
    </source>
</evidence>
<dbReference type="PROSITE" id="PS50158">
    <property type="entry name" value="ZF_CCHC"/>
    <property type="match status" value="1"/>
</dbReference>
<evidence type="ECO:0000256" key="9">
    <source>
        <dbReference type="ARBA" id="ARBA00023004"/>
    </source>
</evidence>
<evidence type="ECO:0000256" key="10">
    <source>
        <dbReference type="ARBA" id="ARBA00023033"/>
    </source>
</evidence>
<dbReference type="Pfam" id="PF00067">
    <property type="entry name" value="p450"/>
    <property type="match status" value="1"/>
</dbReference>
<dbReference type="GO" id="GO:0005506">
    <property type="term" value="F:iron ion binding"/>
    <property type="evidence" value="ECO:0007669"/>
    <property type="project" value="InterPro"/>
</dbReference>
<dbReference type="InterPro" id="IPR057670">
    <property type="entry name" value="SH3_retrovirus"/>
</dbReference>
<dbReference type="PANTHER" id="PTHR42648:SF18">
    <property type="entry name" value="RETROTRANSPOSON, UNCLASSIFIED-LIKE PROTEIN"/>
    <property type="match status" value="1"/>
</dbReference>
<reference evidence="16" key="2">
    <citation type="journal article" date="2024" name="Plant">
        <title>Genomic evolution and insights into agronomic trait innovations of Sesamum species.</title>
        <authorList>
            <person name="Miao H."/>
            <person name="Wang L."/>
            <person name="Qu L."/>
            <person name="Liu H."/>
            <person name="Sun Y."/>
            <person name="Le M."/>
            <person name="Wang Q."/>
            <person name="Wei S."/>
            <person name="Zheng Y."/>
            <person name="Lin W."/>
            <person name="Duan Y."/>
            <person name="Cao H."/>
            <person name="Xiong S."/>
            <person name="Wang X."/>
            <person name="Wei L."/>
            <person name="Li C."/>
            <person name="Ma Q."/>
            <person name="Ju M."/>
            <person name="Zhao R."/>
            <person name="Li G."/>
            <person name="Mu C."/>
            <person name="Tian Q."/>
            <person name="Mei H."/>
            <person name="Zhang T."/>
            <person name="Gao T."/>
            <person name="Zhang H."/>
        </authorList>
    </citation>
    <scope>NUCLEOTIDE SEQUENCE</scope>
    <source>
        <strain evidence="16">KEN8</strain>
    </source>
</reference>
<dbReference type="Pfam" id="PF22936">
    <property type="entry name" value="Pol_BBD"/>
    <property type="match status" value="1"/>
</dbReference>
<dbReference type="Gene3D" id="3.30.420.10">
    <property type="entry name" value="Ribonuclease H-like superfamily/Ribonuclease H"/>
    <property type="match status" value="1"/>
</dbReference>
<dbReference type="InterPro" id="IPR043502">
    <property type="entry name" value="DNA/RNA_pol_sf"/>
</dbReference>
<reference evidence="16" key="1">
    <citation type="submission" date="2020-06" db="EMBL/GenBank/DDBJ databases">
        <authorList>
            <person name="Li T."/>
            <person name="Hu X."/>
            <person name="Zhang T."/>
            <person name="Song X."/>
            <person name="Zhang H."/>
            <person name="Dai N."/>
            <person name="Sheng W."/>
            <person name="Hou X."/>
            <person name="Wei L."/>
        </authorList>
    </citation>
    <scope>NUCLEOTIDE SEQUENCE</scope>
    <source>
        <strain evidence="16">KEN8</strain>
        <tissue evidence="16">Leaf</tissue>
    </source>
</reference>
<dbReference type="GO" id="GO:0016705">
    <property type="term" value="F:oxidoreductase activity, acting on paired donors, with incorporation or reduction of molecular oxygen"/>
    <property type="evidence" value="ECO:0007669"/>
    <property type="project" value="InterPro"/>
</dbReference>
<dbReference type="SUPFAM" id="SSF53098">
    <property type="entry name" value="Ribonuclease H-like"/>
    <property type="match status" value="1"/>
</dbReference>
<gene>
    <name evidence="16" type="ORF">Scaly_2361900</name>
</gene>
<keyword evidence="7" id="KW-0378">Hydrolase</keyword>
<dbReference type="InterPro" id="IPR039537">
    <property type="entry name" value="Retrotran_Ty1/copia-like"/>
</dbReference>
<dbReference type="SUPFAM" id="SSF57756">
    <property type="entry name" value="Retrovirus zinc finger-like domains"/>
    <property type="match status" value="1"/>
</dbReference>
<evidence type="ECO:0000256" key="1">
    <source>
        <dbReference type="ARBA" id="ARBA00001971"/>
    </source>
</evidence>
<evidence type="ECO:0000259" key="15">
    <source>
        <dbReference type="PROSITE" id="PS50994"/>
    </source>
</evidence>
<dbReference type="PROSITE" id="PS50994">
    <property type="entry name" value="INTEGRASE"/>
    <property type="match status" value="1"/>
</dbReference>
<name>A0AAW2M034_9LAMI</name>
<keyword evidence="6" id="KW-0064">Aspartyl protease</keyword>
<comment type="similarity">
    <text evidence="2">Belongs to the cytochrome P450 family.</text>
</comment>
<dbReference type="InterPro" id="IPR001878">
    <property type="entry name" value="Znf_CCHC"/>
</dbReference>
<keyword evidence="3 11" id="KW-0349">Heme</keyword>
<dbReference type="EMBL" id="JACGWM010000015">
    <property type="protein sequence ID" value="KAL0323948.1"/>
    <property type="molecule type" value="Genomic_DNA"/>
</dbReference>
<feature type="region of interest" description="Disordered" evidence="13">
    <location>
        <begin position="578"/>
        <end position="629"/>
    </location>
</feature>
<dbReference type="SUPFAM" id="SSF48264">
    <property type="entry name" value="Cytochrome P450"/>
    <property type="match status" value="1"/>
</dbReference>
<dbReference type="PANTHER" id="PTHR42648">
    <property type="entry name" value="TRANSPOSASE, PUTATIVE-RELATED"/>
    <property type="match status" value="1"/>
</dbReference>
<dbReference type="Gene3D" id="1.10.630.10">
    <property type="entry name" value="Cytochrome P450"/>
    <property type="match status" value="1"/>
</dbReference>
<dbReference type="InterPro" id="IPR036397">
    <property type="entry name" value="RNaseH_sf"/>
</dbReference>
<evidence type="ECO:0000256" key="6">
    <source>
        <dbReference type="ARBA" id="ARBA00022750"/>
    </source>
</evidence>
<dbReference type="GO" id="GO:0003676">
    <property type="term" value="F:nucleic acid binding"/>
    <property type="evidence" value="ECO:0007669"/>
    <property type="project" value="InterPro"/>
</dbReference>
<dbReference type="PROSITE" id="PS00086">
    <property type="entry name" value="CYTOCHROME_P450"/>
    <property type="match status" value="1"/>
</dbReference>
<dbReference type="InterPro" id="IPR012337">
    <property type="entry name" value="RNaseH-like_sf"/>
</dbReference>
<evidence type="ECO:0000256" key="2">
    <source>
        <dbReference type="ARBA" id="ARBA00010617"/>
    </source>
</evidence>
<dbReference type="SMART" id="SM00343">
    <property type="entry name" value="ZnF_C2HC"/>
    <property type="match status" value="2"/>
</dbReference>
<dbReference type="GO" id="GO:0004190">
    <property type="term" value="F:aspartic-type endopeptidase activity"/>
    <property type="evidence" value="ECO:0007669"/>
    <property type="project" value="UniProtKB-KW"/>
</dbReference>
<dbReference type="InterPro" id="IPR054722">
    <property type="entry name" value="PolX-like_BBD"/>
</dbReference>
<dbReference type="InterPro" id="IPR036875">
    <property type="entry name" value="Znf_CCHC_sf"/>
</dbReference>
<proteinExistence type="inferred from homology"/>
<feature type="domain" description="Integrase catalytic" evidence="15">
    <location>
        <begin position="323"/>
        <end position="499"/>
    </location>
</feature>
<feature type="domain" description="CCHC-type" evidence="14">
    <location>
        <begin position="182"/>
        <end position="196"/>
    </location>
</feature>
<accession>A0AAW2M034</accession>
<keyword evidence="12" id="KW-0863">Zinc-finger</keyword>
<evidence type="ECO:0000256" key="3">
    <source>
        <dbReference type="ARBA" id="ARBA00022617"/>
    </source>
</evidence>
<dbReference type="FunFam" id="1.10.630.10:FF:000126">
    <property type="entry name" value="Predicted protein"/>
    <property type="match status" value="1"/>
</dbReference>
<keyword evidence="12" id="KW-0862">Zinc</keyword>
<evidence type="ECO:0000256" key="11">
    <source>
        <dbReference type="PIRSR" id="PIRSR602403-1"/>
    </source>
</evidence>
<dbReference type="Pfam" id="PF00098">
    <property type="entry name" value="zf-CCHC"/>
    <property type="match status" value="1"/>
</dbReference>
<dbReference type="GO" id="GO:0008270">
    <property type="term" value="F:zinc ion binding"/>
    <property type="evidence" value="ECO:0007669"/>
    <property type="project" value="UniProtKB-KW"/>
</dbReference>
<dbReference type="GO" id="GO:0006508">
    <property type="term" value="P:proteolysis"/>
    <property type="evidence" value="ECO:0007669"/>
    <property type="project" value="UniProtKB-KW"/>
</dbReference>
<evidence type="ECO:0000256" key="4">
    <source>
        <dbReference type="ARBA" id="ARBA00022670"/>
    </source>
</evidence>
<evidence type="ECO:0000256" key="12">
    <source>
        <dbReference type="PROSITE-ProRule" id="PRU00047"/>
    </source>
</evidence>
<dbReference type="InterPro" id="IPR017972">
    <property type="entry name" value="Cyt_P450_CS"/>
</dbReference>
<dbReference type="InterPro" id="IPR001584">
    <property type="entry name" value="Integrase_cat-core"/>
</dbReference>
<dbReference type="PRINTS" id="PR00385">
    <property type="entry name" value="P450"/>
</dbReference>
<dbReference type="GO" id="GO:0015074">
    <property type="term" value="P:DNA integration"/>
    <property type="evidence" value="ECO:0007669"/>
    <property type="project" value="InterPro"/>
</dbReference>
<keyword evidence="10" id="KW-0503">Monooxygenase</keyword>
<dbReference type="AlphaFoldDB" id="A0AAW2M034"/>